<keyword evidence="1" id="KW-1133">Transmembrane helix</keyword>
<dbReference type="Proteomes" id="UP001519287">
    <property type="component" value="Unassembled WGS sequence"/>
</dbReference>
<feature type="transmembrane region" description="Helical" evidence="1">
    <location>
        <begin position="193"/>
        <end position="212"/>
    </location>
</feature>
<accession>A0ABS4IVD8</accession>
<protein>
    <submittedName>
        <fullName evidence="2">Membrane AbrB-like protein</fullName>
    </submittedName>
</protein>
<name>A0ABS4IVD8_9BACL</name>
<dbReference type="InterPro" id="IPR017516">
    <property type="entry name" value="AbrB_dup"/>
</dbReference>
<feature type="transmembrane region" description="Helical" evidence="1">
    <location>
        <begin position="241"/>
        <end position="260"/>
    </location>
</feature>
<dbReference type="Pfam" id="PF05145">
    <property type="entry name" value="AbrB"/>
    <property type="match status" value="1"/>
</dbReference>
<feature type="transmembrane region" description="Helical" evidence="1">
    <location>
        <begin position="272"/>
        <end position="294"/>
    </location>
</feature>
<dbReference type="NCBIfam" id="TIGR03082">
    <property type="entry name" value="Gneg_AbrB_dup"/>
    <property type="match status" value="2"/>
</dbReference>
<evidence type="ECO:0000256" key="1">
    <source>
        <dbReference type="SAM" id="Phobius"/>
    </source>
</evidence>
<keyword evidence="1" id="KW-0812">Transmembrane</keyword>
<gene>
    <name evidence="2" type="ORF">J2Z66_002130</name>
</gene>
<keyword evidence="3" id="KW-1185">Reference proteome</keyword>
<organism evidence="2 3">
    <name type="scientific">Paenibacillus eucommiae</name>
    <dbReference type="NCBI Taxonomy" id="1355755"/>
    <lineage>
        <taxon>Bacteria</taxon>
        <taxon>Bacillati</taxon>
        <taxon>Bacillota</taxon>
        <taxon>Bacilli</taxon>
        <taxon>Bacillales</taxon>
        <taxon>Paenibacillaceae</taxon>
        <taxon>Paenibacillus</taxon>
    </lineage>
</organism>
<evidence type="ECO:0000313" key="2">
    <source>
        <dbReference type="EMBL" id="MBP1990524.1"/>
    </source>
</evidence>
<feature type="transmembrane region" description="Helical" evidence="1">
    <location>
        <begin position="7"/>
        <end position="24"/>
    </location>
</feature>
<dbReference type="PIRSF" id="PIRSF038991">
    <property type="entry name" value="Protein_AbrB"/>
    <property type="match status" value="1"/>
</dbReference>
<reference evidence="2 3" key="1">
    <citation type="submission" date="2021-03" db="EMBL/GenBank/DDBJ databases">
        <title>Genomic Encyclopedia of Type Strains, Phase IV (KMG-IV): sequencing the most valuable type-strain genomes for metagenomic binning, comparative biology and taxonomic classification.</title>
        <authorList>
            <person name="Goeker M."/>
        </authorList>
    </citation>
    <scope>NUCLEOTIDE SEQUENCE [LARGE SCALE GENOMIC DNA]</scope>
    <source>
        <strain evidence="2 3">DSM 26048</strain>
    </source>
</reference>
<dbReference type="RefSeq" id="WP_209971292.1">
    <property type="nucleotide sequence ID" value="NZ_JAGGLB010000005.1"/>
</dbReference>
<dbReference type="PANTHER" id="PTHR38457:SF1">
    <property type="entry name" value="REGULATOR ABRB-RELATED"/>
    <property type="match status" value="1"/>
</dbReference>
<comment type="caution">
    <text evidence="2">The sequence shown here is derived from an EMBL/GenBank/DDBJ whole genome shotgun (WGS) entry which is preliminary data.</text>
</comment>
<feature type="transmembrane region" description="Helical" evidence="1">
    <location>
        <begin position="150"/>
        <end position="173"/>
    </location>
</feature>
<feature type="transmembrane region" description="Helical" evidence="1">
    <location>
        <begin position="54"/>
        <end position="73"/>
    </location>
</feature>
<dbReference type="InterPro" id="IPR007820">
    <property type="entry name" value="AbrB_fam"/>
</dbReference>
<keyword evidence="1" id="KW-0472">Membrane</keyword>
<feature type="transmembrane region" description="Helical" evidence="1">
    <location>
        <begin position="331"/>
        <end position="349"/>
    </location>
</feature>
<proteinExistence type="predicted"/>
<evidence type="ECO:0000313" key="3">
    <source>
        <dbReference type="Proteomes" id="UP001519287"/>
    </source>
</evidence>
<dbReference type="EMBL" id="JAGGLB010000005">
    <property type="protein sequence ID" value="MBP1990524.1"/>
    <property type="molecule type" value="Genomic_DNA"/>
</dbReference>
<feature type="transmembrane region" description="Helical" evidence="1">
    <location>
        <begin position="85"/>
        <end position="105"/>
    </location>
</feature>
<sequence>MKNIGRFLMTLIAAVGGMLLFKWLHLPLPWLLGPMFASLLGSNLLKVRFVWPSGLRNAGLLVVGYTIGAALTADELGKMAEQFPSMLLMTLLLMLLCAGIAWLMAKLLDMDYRTALLACIPGGLSQVLKMAEETQGVNLTMVTLNQVVRLIMIFALVPMLVFSPLVGQAQHAVGEALWFQVEAAHGVSLGLDWSALLIFAGTCIACAVVGGIIRMPTPYLLGPALGTALLQLAGLEGPVLPGIVINVAQLAIGIYVGMLLKPEQLKHGWRTLAVAIGSGLLLILGSLGLSLLLISTHPVALSTALLCLAPGGLDQMGIIAQEIDADISMVASYQLFRILFILFIVSPILQRIIRLPRRSVPSDIE</sequence>
<dbReference type="PANTHER" id="PTHR38457">
    <property type="entry name" value="REGULATOR ABRB-RELATED"/>
    <property type="match status" value="1"/>
</dbReference>